<sequence length="33" mass="3558">MQLLAWTIADLDGVERPGADQIGRALHLRQAAA</sequence>
<protein>
    <submittedName>
        <fullName evidence="1">Putative ATPase with chaperone activity</fullName>
    </submittedName>
</protein>
<name>A0A852Y7U0_9MICO</name>
<keyword evidence="2" id="KW-1185">Reference proteome</keyword>
<organism evidence="1 2">
    <name type="scientific">Schumannella luteola</name>
    <dbReference type="NCBI Taxonomy" id="472059"/>
    <lineage>
        <taxon>Bacteria</taxon>
        <taxon>Bacillati</taxon>
        <taxon>Actinomycetota</taxon>
        <taxon>Actinomycetes</taxon>
        <taxon>Micrococcales</taxon>
        <taxon>Microbacteriaceae</taxon>
        <taxon>Schumannella</taxon>
    </lineage>
</organism>
<dbReference type="Proteomes" id="UP000553888">
    <property type="component" value="Unassembled WGS sequence"/>
</dbReference>
<dbReference type="AlphaFoldDB" id="A0A852Y7U0"/>
<accession>A0A852Y7U0</accession>
<evidence type="ECO:0000313" key="1">
    <source>
        <dbReference type="EMBL" id="NYG99016.1"/>
    </source>
</evidence>
<reference evidence="1 2" key="1">
    <citation type="submission" date="2020-07" db="EMBL/GenBank/DDBJ databases">
        <title>Sequencing the genomes of 1000 actinobacteria strains.</title>
        <authorList>
            <person name="Klenk H.-P."/>
        </authorList>
    </citation>
    <scope>NUCLEOTIDE SEQUENCE [LARGE SCALE GENOMIC DNA]</scope>
    <source>
        <strain evidence="1 2">DSM 23141</strain>
    </source>
</reference>
<gene>
    <name evidence="1" type="ORF">BJ979_001642</name>
</gene>
<evidence type="ECO:0000313" key="2">
    <source>
        <dbReference type="Proteomes" id="UP000553888"/>
    </source>
</evidence>
<dbReference type="EMBL" id="JACBZY010000001">
    <property type="protein sequence ID" value="NYG99016.1"/>
    <property type="molecule type" value="Genomic_DNA"/>
</dbReference>
<proteinExistence type="predicted"/>
<comment type="caution">
    <text evidence="1">The sequence shown here is derived from an EMBL/GenBank/DDBJ whole genome shotgun (WGS) entry which is preliminary data.</text>
</comment>